<keyword evidence="1" id="KW-0808">Transferase</keyword>
<accession>A0A212JH25</accession>
<dbReference type="RefSeq" id="WP_296940985.1">
    <property type="nucleotide sequence ID" value="NZ_LT599032.1"/>
</dbReference>
<evidence type="ECO:0000256" key="2">
    <source>
        <dbReference type="ARBA" id="ARBA00023315"/>
    </source>
</evidence>
<dbReference type="PROSITE" id="PS51186">
    <property type="entry name" value="GNAT"/>
    <property type="match status" value="1"/>
</dbReference>
<evidence type="ECO:0000313" key="4">
    <source>
        <dbReference type="EMBL" id="SBV98759.1"/>
    </source>
</evidence>
<dbReference type="PANTHER" id="PTHR43420:SF47">
    <property type="entry name" value="N-ACETYLTRANSFERASE DOMAIN-CONTAINING PROTEIN"/>
    <property type="match status" value="1"/>
</dbReference>
<evidence type="ECO:0000256" key="1">
    <source>
        <dbReference type="ARBA" id="ARBA00022679"/>
    </source>
</evidence>
<proteinExistence type="predicted"/>
<dbReference type="AlphaFoldDB" id="A0A212JH25"/>
<dbReference type="InterPro" id="IPR016181">
    <property type="entry name" value="Acyl_CoA_acyltransferase"/>
</dbReference>
<evidence type="ECO:0000259" key="3">
    <source>
        <dbReference type="PROSITE" id="PS51186"/>
    </source>
</evidence>
<dbReference type="EMBL" id="FLUM01000001">
    <property type="protein sequence ID" value="SBV98759.1"/>
    <property type="molecule type" value="Genomic_DNA"/>
</dbReference>
<name>A0A212JH25_9BACT</name>
<reference evidence="4" key="1">
    <citation type="submission" date="2016-04" db="EMBL/GenBank/DDBJ databases">
        <authorList>
            <person name="Evans L.H."/>
            <person name="Alamgir A."/>
            <person name="Owens N."/>
            <person name="Weber N.D."/>
            <person name="Virtaneva K."/>
            <person name="Barbian K."/>
            <person name="Babar A."/>
            <person name="Rosenke K."/>
        </authorList>
    </citation>
    <scope>NUCLEOTIDE SEQUENCE</scope>
    <source>
        <strain evidence="4">86-1</strain>
    </source>
</reference>
<feature type="domain" description="N-acetyltransferase" evidence="3">
    <location>
        <begin position="1"/>
        <end position="174"/>
    </location>
</feature>
<dbReference type="PANTHER" id="PTHR43420">
    <property type="entry name" value="ACETYLTRANSFERASE"/>
    <property type="match status" value="1"/>
</dbReference>
<dbReference type="GO" id="GO:0016747">
    <property type="term" value="F:acyltransferase activity, transferring groups other than amino-acyl groups"/>
    <property type="evidence" value="ECO:0007669"/>
    <property type="project" value="InterPro"/>
</dbReference>
<gene>
    <name evidence="4" type="ORF">KL86DYS1_12258</name>
</gene>
<dbReference type="Gene3D" id="3.40.630.30">
    <property type="match status" value="1"/>
</dbReference>
<protein>
    <recommendedName>
        <fullName evidence="3">N-acetyltransferase domain-containing protein</fullName>
    </recommendedName>
</protein>
<dbReference type="SUPFAM" id="SSF55729">
    <property type="entry name" value="Acyl-CoA N-acyltransferases (Nat)"/>
    <property type="match status" value="1"/>
</dbReference>
<keyword evidence="2" id="KW-0012">Acyltransferase</keyword>
<sequence length="176" mass="20412">MIIEKGTINDIDELEDLYNDLNDYLESNINYPGWIKHIYPIRQTALTGVEDDSLFVLKTAGRIAGSIILNHKPETAYEEAYWKVSADYKDVFVVHTLVVHPHFIQKGVAFKLMTFAKEYAIQQKMRSIRLDVSENNTAAISLYEKLGYTYIATVDLQLGYEHLKWFRLYELLLESV</sequence>
<dbReference type="InterPro" id="IPR050680">
    <property type="entry name" value="YpeA/RimI_acetyltransf"/>
</dbReference>
<dbReference type="InterPro" id="IPR000182">
    <property type="entry name" value="GNAT_dom"/>
</dbReference>
<organism evidence="4">
    <name type="scientific">uncultured Dysgonomonas sp</name>
    <dbReference type="NCBI Taxonomy" id="206096"/>
    <lineage>
        <taxon>Bacteria</taxon>
        <taxon>Pseudomonadati</taxon>
        <taxon>Bacteroidota</taxon>
        <taxon>Bacteroidia</taxon>
        <taxon>Bacteroidales</taxon>
        <taxon>Dysgonomonadaceae</taxon>
        <taxon>Dysgonomonas</taxon>
        <taxon>environmental samples</taxon>
    </lineage>
</organism>
<dbReference type="CDD" id="cd04301">
    <property type="entry name" value="NAT_SF"/>
    <property type="match status" value="1"/>
</dbReference>
<dbReference type="Pfam" id="PF00583">
    <property type="entry name" value="Acetyltransf_1"/>
    <property type="match status" value="1"/>
</dbReference>